<accession>A0AAD7DAI7</accession>
<dbReference type="AlphaFoldDB" id="A0AAD7DAI7"/>
<comment type="caution">
    <text evidence="2">The sequence shown here is derived from an EMBL/GenBank/DDBJ whole genome shotgun (WGS) entry which is preliminary data.</text>
</comment>
<proteinExistence type="predicted"/>
<dbReference type="Proteomes" id="UP001221757">
    <property type="component" value="Unassembled WGS sequence"/>
</dbReference>
<keyword evidence="3" id="KW-1185">Reference proteome</keyword>
<gene>
    <name evidence="2" type="ORF">B0H17DRAFT_1136538</name>
</gene>
<name>A0AAD7DAI7_MYCRO</name>
<dbReference type="EMBL" id="JARKIE010000091">
    <property type="protein sequence ID" value="KAJ7687033.1"/>
    <property type="molecule type" value="Genomic_DNA"/>
</dbReference>
<feature type="region of interest" description="Disordered" evidence="1">
    <location>
        <begin position="36"/>
        <end position="60"/>
    </location>
</feature>
<protein>
    <submittedName>
        <fullName evidence="2">Uncharacterized protein</fullName>
    </submittedName>
</protein>
<evidence type="ECO:0000256" key="1">
    <source>
        <dbReference type="SAM" id="MobiDB-lite"/>
    </source>
</evidence>
<reference evidence="2" key="1">
    <citation type="submission" date="2023-03" db="EMBL/GenBank/DDBJ databases">
        <title>Massive genome expansion in bonnet fungi (Mycena s.s.) driven by repeated elements and novel gene families across ecological guilds.</title>
        <authorList>
            <consortium name="Lawrence Berkeley National Laboratory"/>
            <person name="Harder C.B."/>
            <person name="Miyauchi S."/>
            <person name="Viragh M."/>
            <person name="Kuo A."/>
            <person name="Thoen E."/>
            <person name="Andreopoulos B."/>
            <person name="Lu D."/>
            <person name="Skrede I."/>
            <person name="Drula E."/>
            <person name="Henrissat B."/>
            <person name="Morin E."/>
            <person name="Kohler A."/>
            <person name="Barry K."/>
            <person name="LaButti K."/>
            <person name="Morin E."/>
            <person name="Salamov A."/>
            <person name="Lipzen A."/>
            <person name="Mereny Z."/>
            <person name="Hegedus B."/>
            <person name="Baldrian P."/>
            <person name="Stursova M."/>
            <person name="Weitz H."/>
            <person name="Taylor A."/>
            <person name="Grigoriev I.V."/>
            <person name="Nagy L.G."/>
            <person name="Martin F."/>
            <person name="Kauserud H."/>
        </authorList>
    </citation>
    <scope>NUCLEOTIDE SEQUENCE</scope>
    <source>
        <strain evidence="2">CBHHK067</strain>
    </source>
</reference>
<evidence type="ECO:0000313" key="2">
    <source>
        <dbReference type="EMBL" id="KAJ7687033.1"/>
    </source>
</evidence>
<organism evidence="2 3">
    <name type="scientific">Mycena rosella</name>
    <name type="common">Pink bonnet</name>
    <name type="synonym">Agaricus rosellus</name>
    <dbReference type="NCBI Taxonomy" id="1033263"/>
    <lineage>
        <taxon>Eukaryota</taxon>
        <taxon>Fungi</taxon>
        <taxon>Dikarya</taxon>
        <taxon>Basidiomycota</taxon>
        <taxon>Agaricomycotina</taxon>
        <taxon>Agaricomycetes</taxon>
        <taxon>Agaricomycetidae</taxon>
        <taxon>Agaricales</taxon>
        <taxon>Marasmiineae</taxon>
        <taxon>Mycenaceae</taxon>
        <taxon>Mycena</taxon>
    </lineage>
</organism>
<evidence type="ECO:0000313" key="3">
    <source>
        <dbReference type="Proteomes" id="UP001221757"/>
    </source>
</evidence>
<sequence>MYVFFFQTCAVDNRTPRTQREQGQHRDCAVLMDLEQDVPDNEGHQRDPALGRGRGGRVHPRSACAQIQTRIRCPDRMPRTQGGPHMRGVVRVRVMRMCSRPRTRTCALEVLEARAHCNAAASRAVQGAHPSPSLPSHVRALDAQARGAAKTALECGRRPALLALLALSKRLARSPIRGTCVASARACPYPYPYPYPSPPAAPATPYVPSLALASRITPAPFETMIEMSFTVQYQVELAALATAEQAFEPLLISG</sequence>